<protein>
    <submittedName>
        <fullName evidence="1">Uncharacterized protein</fullName>
    </submittedName>
</protein>
<keyword evidence="2" id="KW-1185">Reference proteome</keyword>
<proteinExistence type="predicted"/>
<sequence>MQKNLTISQQAKTLASDGIPQLGRIVTIFQVINFKLHQNSSIKSQAKFTIHIELIM</sequence>
<dbReference type="AlphaFoldDB" id="A0AAV1Z7M4"/>
<evidence type="ECO:0000313" key="1">
    <source>
        <dbReference type="EMBL" id="CAL1267614.1"/>
    </source>
</evidence>
<organism evidence="1 2">
    <name type="scientific">Larinioides sclopetarius</name>
    <dbReference type="NCBI Taxonomy" id="280406"/>
    <lineage>
        <taxon>Eukaryota</taxon>
        <taxon>Metazoa</taxon>
        <taxon>Ecdysozoa</taxon>
        <taxon>Arthropoda</taxon>
        <taxon>Chelicerata</taxon>
        <taxon>Arachnida</taxon>
        <taxon>Araneae</taxon>
        <taxon>Araneomorphae</taxon>
        <taxon>Entelegynae</taxon>
        <taxon>Araneoidea</taxon>
        <taxon>Araneidae</taxon>
        <taxon>Larinioides</taxon>
    </lineage>
</organism>
<evidence type="ECO:0000313" key="2">
    <source>
        <dbReference type="Proteomes" id="UP001497382"/>
    </source>
</evidence>
<name>A0AAV1Z7M4_9ARAC</name>
<feature type="non-terminal residue" evidence="1">
    <location>
        <position position="56"/>
    </location>
</feature>
<accession>A0AAV1Z7M4</accession>
<dbReference type="EMBL" id="CAXIEN010000029">
    <property type="protein sequence ID" value="CAL1267614.1"/>
    <property type="molecule type" value="Genomic_DNA"/>
</dbReference>
<dbReference type="Proteomes" id="UP001497382">
    <property type="component" value="Unassembled WGS sequence"/>
</dbReference>
<comment type="caution">
    <text evidence="1">The sequence shown here is derived from an EMBL/GenBank/DDBJ whole genome shotgun (WGS) entry which is preliminary data.</text>
</comment>
<reference evidence="1 2" key="1">
    <citation type="submission" date="2024-04" db="EMBL/GenBank/DDBJ databases">
        <authorList>
            <person name="Rising A."/>
            <person name="Reimegard J."/>
            <person name="Sonavane S."/>
            <person name="Akerstrom W."/>
            <person name="Nylinder S."/>
            <person name="Hedman E."/>
            <person name="Kallberg Y."/>
        </authorList>
    </citation>
    <scope>NUCLEOTIDE SEQUENCE [LARGE SCALE GENOMIC DNA]</scope>
</reference>
<gene>
    <name evidence="1" type="ORF">LARSCL_LOCUS3774</name>
</gene>